<evidence type="ECO:0000313" key="8">
    <source>
        <dbReference type="EMBL" id="CAH2234761.1"/>
    </source>
</evidence>
<evidence type="ECO:0000256" key="6">
    <source>
        <dbReference type="SAM" id="Phobius"/>
    </source>
</evidence>
<dbReference type="GO" id="GO:0016020">
    <property type="term" value="C:membrane"/>
    <property type="evidence" value="ECO:0007669"/>
    <property type="project" value="UniProtKB-SubCell"/>
</dbReference>
<evidence type="ECO:0000256" key="5">
    <source>
        <dbReference type="PROSITE-ProRule" id="PRU00205"/>
    </source>
</evidence>
<dbReference type="OrthoDB" id="506011at2759"/>
<comment type="caution">
    <text evidence="8">The sequence shown here is derived from an EMBL/GenBank/DDBJ whole genome shotgun (WGS) entry which is preliminary data.</text>
</comment>
<feature type="transmembrane region" description="Helical" evidence="6">
    <location>
        <begin position="6"/>
        <end position="27"/>
    </location>
</feature>
<protein>
    <submittedName>
        <fullName evidence="8">Jg25973 protein</fullName>
    </submittedName>
</protein>
<accession>A0A8S4RG99</accession>
<evidence type="ECO:0000256" key="1">
    <source>
        <dbReference type="ARBA" id="ARBA00004141"/>
    </source>
</evidence>
<organism evidence="8 9">
    <name type="scientific">Pararge aegeria aegeria</name>
    <dbReference type="NCBI Taxonomy" id="348720"/>
    <lineage>
        <taxon>Eukaryota</taxon>
        <taxon>Metazoa</taxon>
        <taxon>Ecdysozoa</taxon>
        <taxon>Arthropoda</taxon>
        <taxon>Hexapoda</taxon>
        <taxon>Insecta</taxon>
        <taxon>Pterygota</taxon>
        <taxon>Neoptera</taxon>
        <taxon>Endopterygota</taxon>
        <taxon>Lepidoptera</taxon>
        <taxon>Glossata</taxon>
        <taxon>Ditrysia</taxon>
        <taxon>Papilionoidea</taxon>
        <taxon>Nymphalidae</taxon>
        <taxon>Satyrinae</taxon>
        <taxon>Satyrini</taxon>
        <taxon>Parargina</taxon>
        <taxon>Pararge</taxon>
    </lineage>
</organism>
<dbReference type="PANTHER" id="PTHR31898">
    <property type="entry name" value="TRANSMEMBRANE PROTEIN 136"/>
    <property type="match status" value="1"/>
</dbReference>
<dbReference type="PROSITE" id="PS50922">
    <property type="entry name" value="TLC"/>
    <property type="match status" value="1"/>
</dbReference>
<dbReference type="InterPro" id="IPR006634">
    <property type="entry name" value="TLC-dom"/>
</dbReference>
<feature type="domain" description="TLC" evidence="7">
    <location>
        <begin position="33"/>
        <end position="223"/>
    </location>
</feature>
<dbReference type="SMART" id="SM00724">
    <property type="entry name" value="TLC"/>
    <property type="match status" value="1"/>
</dbReference>
<evidence type="ECO:0000256" key="3">
    <source>
        <dbReference type="ARBA" id="ARBA00022989"/>
    </source>
</evidence>
<dbReference type="InterPro" id="IPR042512">
    <property type="entry name" value="TLCD5"/>
</dbReference>
<dbReference type="Pfam" id="PF03798">
    <property type="entry name" value="TRAM_LAG1_CLN8"/>
    <property type="match status" value="1"/>
</dbReference>
<feature type="transmembrane region" description="Helical" evidence="6">
    <location>
        <begin position="158"/>
        <end position="178"/>
    </location>
</feature>
<dbReference type="AlphaFoldDB" id="A0A8S4RG99"/>
<evidence type="ECO:0000256" key="4">
    <source>
        <dbReference type="ARBA" id="ARBA00023136"/>
    </source>
</evidence>
<comment type="subcellular location">
    <subcellularLocation>
        <location evidence="1">Membrane</location>
        <topology evidence="1">Multi-pass membrane protein</topology>
    </subcellularLocation>
</comment>
<dbReference type="EMBL" id="CAKXAJ010025083">
    <property type="protein sequence ID" value="CAH2234761.1"/>
    <property type="molecule type" value="Genomic_DNA"/>
</dbReference>
<dbReference type="Proteomes" id="UP000838756">
    <property type="component" value="Unassembled WGS sequence"/>
</dbReference>
<keyword evidence="4 5" id="KW-0472">Membrane</keyword>
<dbReference type="PANTHER" id="PTHR31898:SF1">
    <property type="entry name" value="TLC DOMAIN-CONTAINING PROTEIN 5"/>
    <property type="match status" value="1"/>
</dbReference>
<feature type="transmembrane region" description="Helical" evidence="6">
    <location>
        <begin position="119"/>
        <end position="138"/>
    </location>
</feature>
<keyword evidence="3 6" id="KW-1133">Transmembrane helix</keyword>
<feature type="transmembrane region" description="Helical" evidence="6">
    <location>
        <begin position="198"/>
        <end position="220"/>
    </location>
</feature>
<keyword evidence="9" id="KW-1185">Reference proteome</keyword>
<name>A0A8S4RG99_9NEOP</name>
<evidence type="ECO:0000313" key="9">
    <source>
        <dbReference type="Proteomes" id="UP000838756"/>
    </source>
</evidence>
<evidence type="ECO:0000256" key="2">
    <source>
        <dbReference type="ARBA" id="ARBA00022692"/>
    </source>
</evidence>
<sequence length="247" mass="28518">MASHELSTASLLKLCSFAFWGWSYIWVTNAAPKKSPEWHSRMVTLLHGSIATLVGVHQCGITSVDQCRLTMKISYGEYALMLWSWGYFAFDLLWCLVYMSNSLVILAHHLTALIAVNIYLSKAYAGCTFACTLALMEITNPFLQTRWLLRYEGYGQTLIFYLVEIIYFVMFLTIRAFFCTYLVFEMLNSDFLDMDEKIISVSLYIVSLILVYEILSYVTYKYKNKIEEFKGFANEVRVNVAINEIVP</sequence>
<keyword evidence="2 5" id="KW-0812">Transmembrane</keyword>
<reference evidence="8" key="1">
    <citation type="submission" date="2022-03" db="EMBL/GenBank/DDBJ databases">
        <authorList>
            <person name="Lindestad O."/>
        </authorList>
    </citation>
    <scope>NUCLEOTIDE SEQUENCE</scope>
</reference>
<gene>
    <name evidence="8" type="primary">jg25973</name>
    <name evidence="8" type="ORF">PAEG_LOCUS12509</name>
</gene>
<evidence type="ECO:0000259" key="7">
    <source>
        <dbReference type="PROSITE" id="PS50922"/>
    </source>
</evidence>
<proteinExistence type="predicted"/>
<feature type="transmembrane region" description="Helical" evidence="6">
    <location>
        <begin position="78"/>
        <end position="99"/>
    </location>
</feature>